<gene>
    <name evidence="1" type="ORF">Tci_648366</name>
</gene>
<sequence>ANGLGLLVGTSGGWFAGDFECSCRQKGSGGKWVDRAAGKKRYAMNSVSV</sequence>
<proteinExistence type="predicted"/>
<dbReference type="AlphaFoldDB" id="A0A699K9P5"/>
<feature type="non-terminal residue" evidence="1">
    <location>
        <position position="1"/>
    </location>
</feature>
<accession>A0A699K9P5</accession>
<evidence type="ECO:0000313" key="1">
    <source>
        <dbReference type="EMBL" id="GFA76394.1"/>
    </source>
</evidence>
<reference evidence="1" key="1">
    <citation type="journal article" date="2019" name="Sci. Rep.">
        <title>Draft genome of Tanacetum cinerariifolium, the natural source of mosquito coil.</title>
        <authorList>
            <person name="Yamashiro T."/>
            <person name="Shiraishi A."/>
            <person name="Satake H."/>
            <person name="Nakayama K."/>
        </authorList>
    </citation>
    <scope>NUCLEOTIDE SEQUENCE</scope>
</reference>
<organism evidence="1">
    <name type="scientific">Tanacetum cinerariifolium</name>
    <name type="common">Dalmatian daisy</name>
    <name type="synonym">Chrysanthemum cinerariifolium</name>
    <dbReference type="NCBI Taxonomy" id="118510"/>
    <lineage>
        <taxon>Eukaryota</taxon>
        <taxon>Viridiplantae</taxon>
        <taxon>Streptophyta</taxon>
        <taxon>Embryophyta</taxon>
        <taxon>Tracheophyta</taxon>
        <taxon>Spermatophyta</taxon>
        <taxon>Magnoliopsida</taxon>
        <taxon>eudicotyledons</taxon>
        <taxon>Gunneridae</taxon>
        <taxon>Pentapetalae</taxon>
        <taxon>asterids</taxon>
        <taxon>campanulids</taxon>
        <taxon>Asterales</taxon>
        <taxon>Asteraceae</taxon>
        <taxon>Asteroideae</taxon>
        <taxon>Anthemideae</taxon>
        <taxon>Anthemidinae</taxon>
        <taxon>Tanacetum</taxon>
    </lineage>
</organism>
<comment type="caution">
    <text evidence="1">The sequence shown here is derived from an EMBL/GenBank/DDBJ whole genome shotgun (WGS) entry which is preliminary data.</text>
</comment>
<protein>
    <submittedName>
        <fullName evidence="1">Uncharacterized protein</fullName>
    </submittedName>
</protein>
<dbReference type="EMBL" id="BKCJ010483385">
    <property type="protein sequence ID" value="GFA76394.1"/>
    <property type="molecule type" value="Genomic_DNA"/>
</dbReference>
<name>A0A699K9P5_TANCI</name>